<dbReference type="InterPro" id="IPR001638">
    <property type="entry name" value="Solute-binding_3/MltF_N"/>
</dbReference>
<dbReference type="PANTHER" id="PTHR30085:SF6">
    <property type="entry name" value="ABC TRANSPORTER GLUTAMINE-BINDING PROTEIN GLNH"/>
    <property type="match status" value="1"/>
</dbReference>
<dbReference type="AlphaFoldDB" id="A0A4R2K420"/>
<dbReference type="OrthoDB" id="9807888at2"/>
<dbReference type="InterPro" id="IPR051455">
    <property type="entry name" value="Bact_solute-bind_prot3"/>
</dbReference>
<dbReference type="Proteomes" id="UP000295680">
    <property type="component" value="Unassembled WGS sequence"/>
</dbReference>
<keyword evidence="3" id="KW-0732">Signal</keyword>
<dbReference type="Gene3D" id="3.40.190.10">
    <property type="entry name" value="Periplasmic binding protein-like II"/>
    <property type="match status" value="2"/>
</dbReference>
<dbReference type="InterPro" id="IPR018313">
    <property type="entry name" value="SBP_3_CS"/>
</dbReference>
<keyword evidence="7" id="KW-1185">Reference proteome</keyword>
<dbReference type="SMART" id="SM00062">
    <property type="entry name" value="PBPb"/>
    <property type="match status" value="1"/>
</dbReference>
<evidence type="ECO:0000256" key="3">
    <source>
        <dbReference type="ARBA" id="ARBA00022729"/>
    </source>
</evidence>
<organism evidence="6 7">
    <name type="scientific">Actinocrispum wychmicini</name>
    <dbReference type="NCBI Taxonomy" id="1213861"/>
    <lineage>
        <taxon>Bacteria</taxon>
        <taxon>Bacillati</taxon>
        <taxon>Actinomycetota</taxon>
        <taxon>Actinomycetes</taxon>
        <taxon>Pseudonocardiales</taxon>
        <taxon>Pseudonocardiaceae</taxon>
        <taxon>Actinocrispum</taxon>
    </lineage>
</organism>
<gene>
    <name evidence="6" type="ORF">EV192_101315</name>
</gene>
<dbReference type="GO" id="GO:0030288">
    <property type="term" value="C:outer membrane-bounded periplasmic space"/>
    <property type="evidence" value="ECO:0007669"/>
    <property type="project" value="TreeGrafter"/>
</dbReference>
<dbReference type="PANTHER" id="PTHR30085">
    <property type="entry name" value="AMINO ACID ABC TRANSPORTER PERMEASE"/>
    <property type="match status" value="1"/>
</dbReference>
<name>A0A4R2K420_9PSEU</name>
<dbReference type="PROSITE" id="PS51257">
    <property type="entry name" value="PROKAR_LIPOPROTEIN"/>
    <property type="match status" value="1"/>
</dbReference>
<dbReference type="GO" id="GO:0006865">
    <property type="term" value="P:amino acid transport"/>
    <property type="evidence" value="ECO:0007669"/>
    <property type="project" value="TreeGrafter"/>
</dbReference>
<evidence type="ECO:0000313" key="6">
    <source>
        <dbReference type="EMBL" id="TCO64539.1"/>
    </source>
</evidence>
<dbReference type="PROSITE" id="PS01039">
    <property type="entry name" value="SBP_BACTERIAL_3"/>
    <property type="match status" value="1"/>
</dbReference>
<evidence type="ECO:0000256" key="4">
    <source>
        <dbReference type="RuleBase" id="RU003744"/>
    </source>
</evidence>
<feature type="domain" description="Solute-binding protein family 3/N-terminal" evidence="5">
    <location>
        <begin position="34"/>
        <end position="255"/>
    </location>
</feature>
<dbReference type="RefSeq" id="WP_132110356.1">
    <property type="nucleotide sequence ID" value="NZ_SLWS01000001.1"/>
</dbReference>
<accession>A0A4R2K420</accession>
<dbReference type="SUPFAM" id="SSF53850">
    <property type="entry name" value="Periplasmic binding protein-like II"/>
    <property type="match status" value="1"/>
</dbReference>
<dbReference type="CDD" id="cd13690">
    <property type="entry name" value="PBP2_GluB"/>
    <property type="match status" value="1"/>
</dbReference>
<comment type="similarity">
    <text evidence="1 4">Belongs to the bacterial solute-binding protein 3 family.</text>
</comment>
<evidence type="ECO:0000256" key="1">
    <source>
        <dbReference type="ARBA" id="ARBA00010333"/>
    </source>
</evidence>
<sequence length="273" mass="29263">MSVVGERFRSVMAVGCLLVVAGCAVGEQPPGGPKLTVGIRFDQPGLGLRAPDGGFSGLDVDVAKYVADRLGTGARDITFVEARPVDRESLLRQSKVDMVVATYSITDTRKQQVDFAGPYFVAGQALLVRRTNTDIDGPESLNNSDWRLCSVTGSTPAEKVRSGYAASVTLDQRGSYRECVDALLKGDVDAVTTDDVILAGYVAEQPDRLKLVGKPFSVEKYGVGLRKGDARRAKVTEALRTMIADGSWQRFVTDSVGRSGYQVSVRPAVADNP</sequence>
<evidence type="ECO:0000313" key="7">
    <source>
        <dbReference type="Proteomes" id="UP000295680"/>
    </source>
</evidence>
<dbReference type="GO" id="GO:0005576">
    <property type="term" value="C:extracellular region"/>
    <property type="evidence" value="ECO:0007669"/>
    <property type="project" value="TreeGrafter"/>
</dbReference>
<dbReference type="Pfam" id="PF00497">
    <property type="entry name" value="SBP_bac_3"/>
    <property type="match status" value="1"/>
</dbReference>
<reference evidence="6 7" key="1">
    <citation type="submission" date="2019-03" db="EMBL/GenBank/DDBJ databases">
        <title>Genomic Encyclopedia of Type Strains, Phase IV (KMG-IV): sequencing the most valuable type-strain genomes for metagenomic binning, comparative biology and taxonomic classification.</title>
        <authorList>
            <person name="Goeker M."/>
        </authorList>
    </citation>
    <scope>NUCLEOTIDE SEQUENCE [LARGE SCALE GENOMIC DNA]</scope>
    <source>
        <strain evidence="6 7">DSM 45934</strain>
    </source>
</reference>
<evidence type="ECO:0000256" key="2">
    <source>
        <dbReference type="ARBA" id="ARBA00022448"/>
    </source>
</evidence>
<comment type="caution">
    <text evidence="6">The sequence shown here is derived from an EMBL/GenBank/DDBJ whole genome shotgun (WGS) entry which is preliminary data.</text>
</comment>
<protein>
    <submittedName>
        <fullName evidence="6">Glutamate transport system substrate-binding protein</fullName>
    </submittedName>
</protein>
<proteinExistence type="inferred from homology"/>
<evidence type="ECO:0000259" key="5">
    <source>
        <dbReference type="SMART" id="SM00062"/>
    </source>
</evidence>
<keyword evidence="2" id="KW-0813">Transport</keyword>
<dbReference type="EMBL" id="SLWS01000001">
    <property type="protein sequence ID" value="TCO64539.1"/>
    <property type="molecule type" value="Genomic_DNA"/>
</dbReference>